<dbReference type="Proteomes" id="UP001077662">
    <property type="component" value="Unassembled WGS sequence"/>
</dbReference>
<sequence length="72" mass="8381">MHMAKPDDRSDNVAKLKQMIENTRQNISETKDYLQAHGDEISNKERSDLENKNARRENSLDSFSSEVEDELQ</sequence>
<name>A0AAP3DE57_BRELA</name>
<evidence type="ECO:0000313" key="2">
    <source>
        <dbReference type="EMBL" id="MCZ0806216.1"/>
    </source>
</evidence>
<accession>A0AAP3DE57</accession>
<gene>
    <name evidence="2" type="primary">tlp</name>
    <name evidence="2" type="ORF">O0554_04655</name>
</gene>
<dbReference type="NCBIfam" id="TIGR03090">
    <property type="entry name" value="SASP_tlp"/>
    <property type="match status" value="1"/>
</dbReference>
<dbReference type="EMBL" id="JAPTNE010000005">
    <property type="protein sequence ID" value="MCZ0806216.1"/>
    <property type="molecule type" value="Genomic_DNA"/>
</dbReference>
<protein>
    <submittedName>
        <fullName evidence="2">Small acid-soluble spore protein Tlp</fullName>
    </submittedName>
</protein>
<reference evidence="2" key="1">
    <citation type="submission" date="2022-09" db="EMBL/GenBank/DDBJ databases">
        <title>Genome analysis and characterization of larvicidal activity of Brevibacillus strains.</title>
        <authorList>
            <person name="Patrusheva E.V."/>
            <person name="Izotova A.O."/>
            <person name="Toshchakov S.V."/>
            <person name="Sineoky S.P."/>
        </authorList>
    </citation>
    <scope>NUCLEOTIDE SEQUENCE</scope>
    <source>
        <strain evidence="2">VKPM_B-13247</strain>
    </source>
</reference>
<organism evidence="2 3">
    <name type="scientific">Brevibacillus laterosporus</name>
    <name type="common">Bacillus laterosporus</name>
    <dbReference type="NCBI Taxonomy" id="1465"/>
    <lineage>
        <taxon>Bacteria</taxon>
        <taxon>Bacillati</taxon>
        <taxon>Bacillota</taxon>
        <taxon>Bacilli</taxon>
        <taxon>Bacillales</taxon>
        <taxon>Paenibacillaceae</taxon>
        <taxon>Brevibacillus</taxon>
    </lineage>
</organism>
<feature type="compositionally biased region" description="Basic and acidic residues" evidence="1">
    <location>
        <begin position="29"/>
        <end position="59"/>
    </location>
</feature>
<evidence type="ECO:0000256" key="1">
    <source>
        <dbReference type="SAM" id="MobiDB-lite"/>
    </source>
</evidence>
<proteinExistence type="inferred from homology"/>
<comment type="caution">
    <text evidence="2">The sequence shown here is derived from an EMBL/GenBank/DDBJ whole genome shotgun (WGS) entry which is preliminary data.</text>
</comment>
<evidence type="ECO:0000313" key="3">
    <source>
        <dbReference type="Proteomes" id="UP001077662"/>
    </source>
</evidence>
<dbReference type="Pfam" id="PF19824">
    <property type="entry name" value="Tlp"/>
    <property type="match status" value="1"/>
</dbReference>
<dbReference type="InterPro" id="IPR017524">
    <property type="entry name" value="SASP_thioredoxin-like"/>
</dbReference>
<feature type="region of interest" description="Disordered" evidence="1">
    <location>
        <begin position="20"/>
        <end position="72"/>
    </location>
</feature>
<dbReference type="HAMAP" id="MF_01506">
    <property type="entry name" value="Tlp"/>
    <property type="match status" value="1"/>
</dbReference>
<dbReference type="AlphaFoldDB" id="A0AAP3DE57"/>